<protein>
    <submittedName>
        <fullName evidence="2">Thioredoxin domain-containing protein</fullName>
    </submittedName>
</protein>
<name>A0ABU7FYK3_9ACTN</name>
<dbReference type="RefSeq" id="WP_329513355.1">
    <property type="nucleotide sequence ID" value="NZ_JAYWVC010000702.1"/>
</dbReference>
<keyword evidence="3" id="KW-1185">Reference proteome</keyword>
<dbReference type="Gene3D" id="3.40.30.10">
    <property type="entry name" value="Glutaredoxin"/>
    <property type="match status" value="1"/>
</dbReference>
<sequence>MEGNVKSVTDETFAEKVLNSGKSVLVDLWAEWFGLCSLIAPVSEALAAEH</sequence>
<dbReference type="Pfam" id="PF00085">
    <property type="entry name" value="Thioredoxin"/>
    <property type="match status" value="1"/>
</dbReference>
<comment type="caution">
    <text evidence="2">The sequence shown here is derived from an EMBL/GenBank/DDBJ whole genome shotgun (WGS) entry which is preliminary data.</text>
</comment>
<evidence type="ECO:0000313" key="2">
    <source>
        <dbReference type="EMBL" id="MED7829080.1"/>
    </source>
</evidence>
<accession>A0ABU7FYK3</accession>
<gene>
    <name evidence="2" type="ORF">VXC91_46525</name>
</gene>
<feature type="domain" description="Thioredoxin" evidence="1">
    <location>
        <begin position="5"/>
        <end position="49"/>
    </location>
</feature>
<organism evidence="2 3">
    <name type="scientific">Streptomyces chiangmaiensis</name>
    <dbReference type="NCBI Taxonomy" id="766497"/>
    <lineage>
        <taxon>Bacteria</taxon>
        <taxon>Bacillati</taxon>
        <taxon>Actinomycetota</taxon>
        <taxon>Actinomycetes</taxon>
        <taxon>Kitasatosporales</taxon>
        <taxon>Streptomycetaceae</taxon>
        <taxon>Streptomyces</taxon>
    </lineage>
</organism>
<dbReference type="InterPro" id="IPR036249">
    <property type="entry name" value="Thioredoxin-like_sf"/>
</dbReference>
<feature type="non-terminal residue" evidence="2">
    <location>
        <position position="50"/>
    </location>
</feature>
<dbReference type="InterPro" id="IPR013766">
    <property type="entry name" value="Thioredoxin_domain"/>
</dbReference>
<evidence type="ECO:0000313" key="3">
    <source>
        <dbReference type="Proteomes" id="UP001333996"/>
    </source>
</evidence>
<evidence type="ECO:0000259" key="1">
    <source>
        <dbReference type="Pfam" id="PF00085"/>
    </source>
</evidence>
<dbReference type="EMBL" id="JAYWVC010000702">
    <property type="protein sequence ID" value="MED7829080.1"/>
    <property type="molecule type" value="Genomic_DNA"/>
</dbReference>
<reference evidence="2" key="1">
    <citation type="submission" date="2024-01" db="EMBL/GenBank/DDBJ databases">
        <title>First draft genome sequence data of TA4-1, the type strain of Gram-positive actinobacterium Streptomyces chiangmaiensis.</title>
        <authorList>
            <person name="Yasawong M."/>
            <person name="Nantapong N."/>
        </authorList>
    </citation>
    <scope>NUCLEOTIDE SEQUENCE</scope>
    <source>
        <strain evidence="2">TA4-1</strain>
    </source>
</reference>
<proteinExistence type="predicted"/>
<dbReference type="Proteomes" id="UP001333996">
    <property type="component" value="Unassembled WGS sequence"/>
</dbReference>
<dbReference type="SUPFAM" id="SSF52833">
    <property type="entry name" value="Thioredoxin-like"/>
    <property type="match status" value="1"/>
</dbReference>